<protein>
    <submittedName>
        <fullName evidence="2">Uncharacterized protein</fullName>
    </submittedName>
</protein>
<dbReference type="AlphaFoldDB" id="A0AAN7PNC4"/>
<sequence length="1191" mass="131682">MKSWHYNGDSSSSNLSAFAPPFTASPFSPNPNSNPYEPIMGLPSNSLLGSWLSANPQPLFSSSDWSPSLTGQDINTMNYPGEHEFLNQAVFPQATRTFSYGQGSDSLRGNVDEVRPYYPLFYSSHEPEYSSGLTNLPRFDAPPDIKNQMVPRLECPDYVGQLWDDADKREQDELTKLKEGCCNRQGNASYYYSYMNPGTGVHPSIGFSIRGEASNDINLLDFGKLDFPEIRESVDAKSLANDPDYKSTASLPTFNIKYSPILPATHCEVPSSSFFPGLDQIGQSNINKKSIGQFGSSPGDMNSINVFPAHPTRLPDLTSIFEVYSGDCGNKSAAGTHDSGNVLCNVERTHSAEISEGNIIFDEAQIMSGRGRNSCGSAKLKDVDTQNEQVIPNDAFVCAVRGNTVDEVPYMNGYCSNVSYSDTTNHFSQSADSLFWKGGIVSNGHCSFSLGPSDIDSAKRPLEFKGLDGVNTQKQISQNAVFSLELSSKRLDEAMLQVENQLDEAMLQVENQSLVRNSMVHQEQPCIFNLLTTGHSLHGAIEDSSSHIRPQHTHLTELINDCSIDPSQVQKNSSEDKLNPIERKLPGNEGSDKERSIIDATNNDLSDVSFQCVEHVLNSPIVEHTGHSESCREELTSKIDVSAVVRMMHNLSELLMLCSSSDAYDLKEQDCEFLKNATNNLIVLCLENRHLGNDVKSKEPRITFVPDGAFLGEFPGVHATLVEMKRPGTRCEMHNSWGKQFSSPLFVGEKKHQTEPTDFEKTGTPVVIGQSNITRDDKTTQNRFVEGQKTCKLLGKPEVLNDSGKLTSVFDQTCEKSPDLSSLGGVTDNIKDDKMTQAVKMILAKNFLEEDEAEQQVQLFKNLWLEAEAALCLTNYRARYDRVKFEMKKYGSHSGKDLSKNTIGAQCLSNDGIRANSSTMNKSADDASKSHHNLDISFQSCMNMNDVMKRFNILKDRDIKSNLVSNLHHMEMTSPKFSGSFKDELASGSFESPAIPAPIISPVKGSTHEADNLQSSILSRLSILKQREENLSSVVNPESEHSQDVSGKHFAGLENGVEDSFRGNMLSNSKQPEYHISPSEMEAKEPPKVMNLESSVLSRLSVLLQREEKLSAMESNFSPIDVVNLDSVVQKDYFTPISEKVNTKKDFSSGLFNCRVPESQMTGSSMNGMTTSLVQDFSSSSDWENVLEEDV</sequence>
<dbReference type="Proteomes" id="UP001345219">
    <property type="component" value="Chromosome 4"/>
</dbReference>
<dbReference type="PANTHER" id="PTHR34361:SF2">
    <property type="entry name" value="OS08G0157800 PROTEIN"/>
    <property type="match status" value="1"/>
</dbReference>
<feature type="compositionally biased region" description="Basic and acidic residues" evidence="1">
    <location>
        <begin position="573"/>
        <end position="595"/>
    </location>
</feature>
<feature type="region of interest" description="Disordered" evidence="1">
    <location>
        <begin position="568"/>
        <end position="595"/>
    </location>
</feature>
<accession>A0AAN7PNC4</accession>
<organism evidence="2 3">
    <name type="scientific">Trapa incisa</name>
    <dbReference type="NCBI Taxonomy" id="236973"/>
    <lineage>
        <taxon>Eukaryota</taxon>
        <taxon>Viridiplantae</taxon>
        <taxon>Streptophyta</taxon>
        <taxon>Embryophyta</taxon>
        <taxon>Tracheophyta</taxon>
        <taxon>Spermatophyta</taxon>
        <taxon>Magnoliopsida</taxon>
        <taxon>eudicotyledons</taxon>
        <taxon>Gunneridae</taxon>
        <taxon>Pentapetalae</taxon>
        <taxon>rosids</taxon>
        <taxon>malvids</taxon>
        <taxon>Myrtales</taxon>
        <taxon>Lythraceae</taxon>
        <taxon>Trapa</taxon>
    </lineage>
</organism>
<keyword evidence="3" id="KW-1185">Reference proteome</keyword>
<comment type="caution">
    <text evidence="2">The sequence shown here is derived from an EMBL/GenBank/DDBJ whole genome shotgun (WGS) entry which is preliminary data.</text>
</comment>
<dbReference type="EMBL" id="JAXIOK010000017">
    <property type="protein sequence ID" value="KAK4751308.1"/>
    <property type="molecule type" value="Genomic_DNA"/>
</dbReference>
<name>A0AAN7PNC4_9MYRT</name>
<evidence type="ECO:0000313" key="2">
    <source>
        <dbReference type="EMBL" id="KAK4751308.1"/>
    </source>
</evidence>
<gene>
    <name evidence="2" type="ORF">SAY87_004790</name>
</gene>
<proteinExistence type="predicted"/>
<evidence type="ECO:0000313" key="3">
    <source>
        <dbReference type="Proteomes" id="UP001345219"/>
    </source>
</evidence>
<dbReference type="PANTHER" id="PTHR34361">
    <property type="entry name" value="OS08G0157800 PROTEIN"/>
    <property type="match status" value="1"/>
</dbReference>
<evidence type="ECO:0000256" key="1">
    <source>
        <dbReference type="SAM" id="MobiDB-lite"/>
    </source>
</evidence>
<reference evidence="2 3" key="1">
    <citation type="journal article" date="2023" name="Hortic Res">
        <title>Pangenome of water caltrop reveals structural variations and asymmetric subgenome divergence after allopolyploidization.</title>
        <authorList>
            <person name="Zhang X."/>
            <person name="Chen Y."/>
            <person name="Wang L."/>
            <person name="Yuan Y."/>
            <person name="Fang M."/>
            <person name="Shi L."/>
            <person name="Lu R."/>
            <person name="Comes H.P."/>
            <person name="Ma Y."/>
            <person name="Chen Y."/>
            <person name="Huang G."/>
            <person name="Zhou Y."/>
            <person name="Zheng Z."/>
            <person name="Qiu Y."/>
        </authorList>
    </citation>
    <scope>NUCLEOTIDE SEQUENCE [LARGE SCALE GENOMIC DNA]</scope>
    <source>
        <tissue evidence="2">Roots</tissue>
    </source>
</reference>